<evidence type="ECO:0008006" key="3">
    <source>
        <dbReference type="Google" id="ProtNLM"/>
    </source>
</evidence>
<evidence type="ECO:0000313" key="1">
    <source>
        <dbReference type="EMBL" id="CAF4363406.1"/>
    </source>
</evidence>
<comment type="caution">
    <text evidence="1">The sequence shown here is derived from an EMBL/GenBank/DDBJ whole genome shotgun (WGS) entry which is preliminary data.</text>
</comment>
<proteinExistence type="predicted"/>
<name>A0A820LUD9_9BILA</name>
<dbReference type="InterPro" id="IPR001646">
    <property type="entry name" value="5peptide_repeat"/>
</dbReference>
<protein>
    <recommendedName>
        <fullName evidence="3">Pentapeptide repeat-containing protein</fullName>
    </recommendedName>
</protein>
<dbReference type="SUPFAM" id="SSF141571">
    <property type="entry name" value="Pentapeptide repeat-like"/>
    <property type="match status" value="1"/>
</dbReference>
<accession>A0A820LUD9</accession>
<sequence>IETNFSNGYLPSCLFQWTDLTSSSFRNAFLAATNFENANVQNVDFTQAILPGAIITPG</sequence>
<dbReference type="Pfam" id="PF00805">
    <property type="entry name" value="Pentapeptide"/>
    <property type="match status" value="1"/>
</dbReference>
<gene>
    <name evidence="1" type="ORF">OKA104_LOCUS49450</name>
</gene>
<reference evidence="1" key="1">
    <citation type="submission" date="2021-02" db="EMBL/GenBank/DDBJ databases">
        <authorList>
            <person name="Nowell W R."/>
        </authorList>
    </citation>
    <scope>NUCLEOTIDE SEQUENCE</scope>
</reference>
<dbReference type="Proteomes" id="UP000663881">
    <property type="component" value="Unassembled WGS sequence"/>
</dbReference>
<evidence type="ECO:0000313" key="2">
    <source>
        <dbReference type="Proteomes" id="UP000663881"/>
    </source>
</evidence>
<dbReference type="EMBL" id="CAJOAY010023104">
    <property type="protein sequence ID" value="CAF4363406.1"/>
    <property type="molecule type" value="Genomic_DNA"/>
</dbReference>
<dbReference type="Gene3D" id="2.160.20.80">
    <property type="entry name" value="E3 ubiquitin-protein ligase SopA"/>
    <property type="match status" value="1"/>
</dbReference>
<dbReference type="AlphaFoldDB" id="A0A820LUD9"/>
<feature type="non-terminal residue" evidence="1">
    <location>
        <position position="1"/>
    </location>
</feature>
<organism evidence="1 2">
    <name type="scientific">Adineta steineri</name>
    <dbReference type="NCBI Taxonomy" id="433720"/>
    <lineage>
        <taxon>Eukaryota</taxon>
        <taxon>Metazoa</taxon>
        <taxon>Spiralia</taxon>
        <taxon>Gnathifera</taxon>
        <taxon>Rotifera</taxon>
        <taxon>Eurotatoria</taxon>
        <taxon>Bdelloidea</taxon>
        <taxon>Adinetida</taxon>
        <taxon>Adinetidae</taxon>
        <taxon>Adineta</taxon>
    </lineage>
</organism>